<dbReference type="Proteomes" id="UP000064967">
    <property type="component" value="Chromosome"/>
</dbReference>
<evidence type="ECO:0000256" key="2">
    <source>
        <dbReference type="ARBA" id="ARBA00023136"/>
    </source>
</evidence>
<keyword evidence="7" id="KW-1185">Reference proteome</keyword>
<feature type="compositionally biased region" description="Basic and acidic residues" evidence="3">
    <location>
        <begin position="10"/>
        <end position="22"/>
    </location>
</feature>
<dbReference type="GO" id="GO:0016020">
    <property type="term" value="C:membrane"/>
    <property type="evidence" value="ECO:0007669"/>
    <property type="project" value="UniProtKB-SubCell"/>
</dbReference>
<dbReference type="AlphaFoldDB" id="A0A0K1Q829"/>
<evidence type="ECO:0000313" key="7">
    <source>
        <dbReference type="Proteomes" id="UP000064967"/>
    </source>
</evidence>
<reference evidence="6 7" key="1">
    <citation type="submission" date="2015-08" db="EMBL/GenBank/DDBJ databases">
        <authorList>
            <person name="Babu N.S."/>
            <person name="Beckwith C.J."/>
            <person name="Beseler K.G."/>
            <person name="Brison A."/>
            <person name="Carone J.V."/>
            <person name="Caskin T.P."/>
            <person name="Diamond M."/>
            <person name="Durham M.E."/>
            <person name="Foxe J.M."/>
            <person name="Go M."/>
            <person name="Henderson B.A."/>
            <person name="Jones I.B."/>
            <person name="McGettigan J.A."/>
            <person name="Micheletti S.J."/>
            <person name="Nasrallah M.E."/>
            <person name="Ortiz D."/>
            <person name="Piller C.R."/>
            <person name="Privatt S.R."/>
            <person name="Schneider S.L."/>
            <person name="Sharp S."/>
            <person name="Smith T.C."/>
            <person name="Stanton J.D."/>
            <person name="Ullery H.E."/>
            <person name="Wilson R.J."/>
            <person name="Serrano M.G."/>
            <person name="Buck G."/>
            <person name="Lee V."/>
            <person name="Wang Y."/>
            <person name="Carvalho R."/>
            <person name="Voegtly L."/>
            <person name="Shi R."/>
            <person name="Duckworth R."/>
            <person name="Johnson A."/>
            <person name="Loviza R."/>
            <person name="Walstead R."/>
            <person name="Shah Z."/>
            <person name="Kiflezghi M."/>
            <person name="Wade K."/>
            <person name="Ball S.L."/>
            <person name="Bradley K.W."/>
            <person name="Asai D.J."/>
            <person name="Bowman C.A."/>
            <person name="Russell D.A."/>
            <person name="Pope W.H."/>
            <person name="Jacobs-Sera D."/>
            <person name="Hendrix R.W."/>
            <person name="Hatfull G.F."/>
        </authorList>
    </citation>
    <scope>NUCLEOTIDE SEQUENCE [LARGE SCALE GENOMIC DNA]</scope>
    <source>
        <strain evidence="6 7">DSM 27648</strain>
    </source>
</reference>
<accession>A0A0K1Q829</accession>
<dbReference type="InterPro" id="IPR045851">
    <property type="entry name" value="AMP-bd_C_sf"/>
</dbReference>
<evidence type="ECO:0000256" key="4">
    <source>
        <dbReference type="SAM" id="Phobius"/>
    </source>
</evidence>
<keyword evidence="6" id="KW-0449">Lipoprotein</keyword>
<feature type="region of interest" description="Disordered" evidence="3">
    <location>
        <begin position="1"/>
        <end position="22"/>
    </location>
</feature>
<dbReference type="EMBL" id="CP012333">
    <property type="protein sequence ID" value="AKV01807.1"/>
    <property type="molecule type" value="Genomic_DNA"/>
</dbReference>
<dbReference type="Pfam" id="PF01514">
    <property type="entry name" value="YscJ_FliF"/>
    <property type="match status" value="1"/>
</dbReference>
<feature type="compositionally biased region" description="Low complexity" evidence="3">
    <location>
        <begin position="242"/>
        <end position="251"/>
    </location>
</feature>
<organism evidence="6 7">
    <name type="scientific">Labilithrix luteola</name>
    <dbReference type="NCBI Taxonomy" id="1391654"/>
    <lineage>
        <taxon>Bacteria</taxon>
        <taxon>Pseudomonadati</taxon>
        <taxon>Myxococcota</taxon>
        <taxon>Polyangia</taxon>
        <taxon>Polyangiales</taxon>
        <taxon>Labilitrichaceae</taxon>
        <taxon>Labilithrix</taxon>
    </lineage>
</organism>
<evidence type="ECO:0000256" key="3">
    <source>
        <dbReference type="SAM" id="MobiDB-lite"/>
    </source>
</evidence>
<dbReference type="KEGG" id="llu:AKJ09_08470"/>
<dbReference type="Gene3D" id="3.30.300.30">
    <property type="match status" value="1"/>
</dbReference>
<dbReference type="InterPro" id="IPR043427">
    <property type="entry name" value="YscJ/FliF"/>
</dbReference>
<feature type="domain" description="Flagellar M-ring N-terminal" evidence="5">
    <location>
        <begin position="20"/>
        <end position="151"/>
    </location>
</feature>
<keyword evidence="4" id="KW-1133">Transmembrane helix</keyword>
<protein>
    <submittedName>
        <fullName evidence="6">Type III secretion bridge between inner and outermembrane lipoprotein</fullName>
    </submittedName>
</protein>
<dbReference type="STRING" id="1391654.AKJ09_08470"/>
<dbReference type="PANTHER" id="PTHR30046:SF2">
    <property type="entry name" value="YOP PROTEINS TRANSLOCATION LIPOPROTEIN J"/>
    <property type="match status" value="1"/>
</dbReference>
<proteinExistence type="predicted"/>
<name>A0A0K1Q829_9BACT</name>
<evidence type="ECO:0000259" key="5">
    <source>
        <dbReference type="Pfam" id="PF01514"/>
    </source>
</evidence>
<dbReference type="InterPro" id="IPR006182">
    <property type="entry name" value="FliF_N_dom"/>
</dbReference>
<comment type="subcellular location">
    <subcellularLocation>
        <location evidence="1">Membrane</location>
    </subcellularLocation>
</comment>
<gene>
    <name evidence="6" type="ORF">AKJ09_08470</name>
</gene>
<dbReference type="Gene3D" id="3.30.70.1530">
    <property type="entry name" value="Hypothetical protein rpa1041"/>
    <property type="match status" value="1"/>
</dbReference>
<evidence type="ECO:0000313" key="6">
    <source>
        <dbReference type="EMBL" id="AKV01807.1"/>
    </source>
</evidence>
<keyword evidence="4" id="KW-0812">Transmembrane</keyword>
<evidence type="ECO:0000256" key="1">
    <source>
        <dbReference type="ARBA" id="ARBA00004370"/>
    </source>
</evidence>
<sequence length="251" mass="25917">MTLDQAGIDAVKETDPTNEGKFRVNVPRDDAARALATMADEQLPRPKARGVLEAADRGQLVPSQAAEHAQLVAGLSGELERTLANLDGVLSARVHLNLPPRDGLRDGPPPKTTASVLVEHRGTTPPLTAENIQRLVSGGAPSLAPTDVAVVFVPHAARPIAGRSELMHVGPIAVARGSMNTLKGAFAGLVLLVLALLGATLALYAKLARLRRERDENAALAARTGGPPGARMAPNGPGGPGSMSMRPGVGP</sequence>
<dbReference type="PANTHER" id="PTHR30046">
    <property type="entry name" value="FLAGELLAR M-RING PROTEIN"/>
    <property type="match status" value="1"/>
</dbReference>
<keyword evidence="2 4" id="KW-0472">Membrane</keyword>
<feature type="transmembrane region" description="Helical" evidence="4">
    <location>
        <begin position="185"/>
        <end position="205"/>
    </location>
</feature>
<feature type="region of interest" description="Disordered" evidence="3">
    <location>
        <begin position="218"/>
        <end position="251"/>
    </location>
</feature>